<name>A0A371EFB9_MUCPR</name>
<dbReference type="AlphaFoldDB" id="A0A371EFB9"/>
<accession>A0A371EFB9</accession>
<proteinExistence type="predicted"/>
<gene>
    <name evidence="1" type="ORF">CR513_56662</name>
</gene>
<evidence type="ECO:0000313" key="1">
    <source>
        <dbReference type="EMBL" id="RDX64742.1"/>
    </source>
</evidence>
<comment type="caution">
    <text evidence="1">The sequence shown here is derived from an EMBL/GenBank/DDBJ whole genome shotgun (WGS) entry which is preliminary data.</text>
</comment>
<organism evidence="1 2">
    <name type="scientific">Mucuna pruriens</name>
    <name type="common">Velvet bean</name>
    <name type="synonym">Dolichos pruriens</name>
    <dbReference type="NCBI Taxonomy" id="157652"/>
    <lineage>
        <taxon>Eukaryota</taxon>
        <taxon>Viridiplantae</taxon>
        <taxon>Streptophyta</taxon>
        <taxon>Embryophyta</taxon>
        <taxon>Tracheophyta</taxon>
        <taxon>Spermatophyta</taxon>
        <taxon>Magnoliopsida</taxon>
        <taxon>eudicotyledons</taxon>
        <taxon>Gunneridae</taxon>
        <taxon>Pentapetalae</taxon>
        <taxon>rosids</taxon>
        <taxon>fabids</taxon>
        <taxon>Fabales</taxon>
        <taxon>Fabaceae</taxon>
        <taxon>Papilionoideae</taxon>
        <taxon>50 kb inversion clade</taxon>
        <taxon>NPAAA clade</taxon>
        <taxon>indigoferoid/millettioid clade</taxon>
        <taxon>Phaseoleae</taxon>
        <taxon>Mucuna</taxon>
    </lineage>
</organism>
<reference evidence="1" key="1">
    <citation type="submission" date="2018-05" db="EMBL/GenBank/DDBJ databases">
        <title>Draft genome of Mucuna pruriens seed.</title>
        <authorList>
            <person name="Nnadi N.E."/>
            <person name="Vos R."/>
            <person name="Hasami M.H."/>
            <person name="Devisetty U.K."/>
            <person name="Aguiy J.C."/>
        </authorList>
    </citation>
    <scope>NUCLEOTIDE SEQUENCE [LARGE SCALE GENOMIC DNA]</scope>
    <source>
        <strain evidence="1">JCA_2017</strain>
    </source>
</reference>
<dbReference type="Proteomes" id="UP000257109">
    <property type="component" value="Unassembled WGS sequence"/>
</dbReference>
<keyword evidence="2" id="KW-1185">Reference proteome</keyword>
<sequence length="229" mass="26326">MAFFNWKFVPSCINIRESKESRSRNQDRSPGKGRVPKAHKGCVYFLRGVVNDGVDGIQIMIRRPQVKQSHLKIQMRQCRNSFVQLILEKIPSLHKLHKLLLLEQIIGPTMSLYRLKNIYSTSNAVIQRRQQNIPPSSILLHERQTQHLRKRPKRSLPHTPCVIHQSIIVLRTPRQMCGRHPPHTLQNGANNGALKIPGLREHMPAIAAIITHSLSVPCPNRDNHVLKRH</sequence>
<dbReference type="EMBL" id="QJKJ01014242">
    <property type="protein sequence ID" value="RDX64742.1"/>
    <property type="molecule type" value="Genomic_DNA"/>
</dbReference>
<feature type="non-terminal residue" evidence="1">
    <location>
        <position position="1"/>
    </location>
</feature>
<evidence type="ECO:0000313" key="2">
    <source>
        <dbReference type="Proteomes" id="UP000257109"/>
    </source>
</evidence>
<protein>
    <submittedName>
        <fullName evidence="1">Uncharacterized protein</fullName>
    </submittedName>
</protein>